<sequence length="139" mass="15896">IAAIKVKQEIKNKALSSNDTPGQMFSEVIGNLDVDVLAELPKEEYLKRVLDIIDGEWALMGNNRLLLRDNCPEASERIIIFATDEHLQLLSELDTWKTKNTYVEMFQIIIMDECAERNLYPDPKCLHLDFESSVIEAAK</sequence>
<evidence type="ECO:0000313" key="2">
    <source>
        <dbReference type="Proteomes" id="UP000478052"/>
    </source>
</evidence>
<gene>
    <name evidence="1" type="ORF">FWK35_00034011</name>
</gene>
<accession>A0A6G0VMF8</accession>
<protein>
    <submittedName>
        <fullName evidence="1">Uncharacterized protein</fullName>
    </submittedName>
</protein>
<reference evidence="1 2" key="1">
    <citation type="submission" date="2019-08" db="EMBL/GenBank/DDBJ databases">
        <title>Whole genome of Aphis craccivora.</title>
        <authorList>
            <person name="Voronova N.V."/>
            <person name="Shulinski R.S."/>
            <person name="Bandarenka Y.V."/>
            <person name="Zhorov D.G."/>
            <person name="Warner D."/>
        </authorList>
    </citation>
    <scope>NUCLEOTIDE SEQUENCE [LARGE SCALE GENOMIC DNA]</scope>
    <source>
        <strain evidence="1">180601</strain>
        <tissue evidence="1">Whole Body</tissue>
    </source>
</reference>
<evidence type="ECO:0000313" key="1">
    <source>
        <dbReference type="EMBL" id="KAF0701820.1"/>
    </source>
</evidence>
<keyword evidence="2" id="KW-1185">Reference proteome</keyword>
<dbReference type="Proteomes" id="UP000478052">
    <property type="component" value="Unassembled WGS sequence"/>
</dbReference>
<dbReference type="AlphaFoldDB" id="A0A6G0VMF8"/>
<dbReference type="EMBL" id="VUJU01014548">
    <property type="protein sequence ID" value="KAF0701820.1"/>
    <property type="molecule type" value="Genomic_DNA"/>
</dbReference>
<comment type="caution">
    <text evidence="1">The sequence shown here is derived from an EMBL/GenBank/DDBJ whole genome shotgun (WGS) entry which is preliminary data.</text>
</comment>
<name>A0A6G0VMF8_APHCR</name>
<feature type="non-terminal residue" evidence="1">
    <location>
        <position position="1"/>
    </location>
</feature>
<proteinExistence type="predicted"/>
<organism evidence="1 2">
    <name type="scientific">Aphis craccivora</name>
    <name type="common">Cowpea aphid</name>
    <dbReference type="NCBI Taxonomy" id="307492"/>
    <lineage>
        <taxon>Eukaryota</taxon>
        <taxon>Metazoa</taxon>
        <taxon>Ecdysozoa</taxon>
        <taxon>Arthropoda</taxon>
        <taxon>Hexapoda</taxon>
        <taxon>Insecta</taxon>
        <taxon>Pterygota</taxon>
        <taxon>Neoptera</taxon>
        <taxon>Paraneoptera</taxon>
        <taxon>Hemiptera</taxon>
        <taxon>Sternorrhyncha</taxon>
        <taxon>Aphidomorpha</taxon>
        <taxon>Aphidoidea</taxon>
        <taxon>Aphididae</taxon>
        <taxon>Aphidini</taxon>
        <taxon>Aphis</taxon>
        <taxon>Aphis</taxon>
    </lineage>
</organism>